<evidence type="ECO:0000313" key="3">
    <source>
        <dbReference type="Proteomes" id="UP000053467"/>
    </source>
</evidence>
<dbReference type="Gene3D" id="3.30.450.40">
    <property type="match status" value="1"/>
</dbReference>
<dbReference type="Pfam" id="PF13185">
    <property type="entry name" value="GAF_2"/>
    <property type="match status" value="1"/>
</dbReference>
<dbReference type="InterPro" id="IPR035965">
    <property type="entry name" value="PAS-like_dom_sf"/>
</dbReference>
<gene>
    <name evidence="2" type="ORF">XE03_1010</name>
</gene>
<sequence length="522" mass="60972">MLDFEKYDFEKLIDIAKKQEAIFYKFLNLIDDAILLVNKNFVVEFLNEKAKELFDIKNEGDIHLKHFFKDFELEQKKEAISKAINQKKVLDVENLTIIKGREIWIKNLFIPVEDLESDDFKILLFFKDITFKKYVEDQNIKVNERFAKIFQNNPAVVLISRVEDGKIIEINSSVEKVFGYPQNEIIGQSTSILYADPRERALFIDKILTNGPITNYELKFRKKDGSTGWASISADFIEIDEENCIIAIINDISDKKFTSLLNEALYKISNIIYTSKNLNDLFIKLHEEIKNIISSDNFYIAIYNKETNIISFPYFVDQKDNFAPSKKFGNGLTEYVLRTKEAKLLTREDIINLSRKQEIEIIGALCEYWLGVPLSGDNFSGVLAVQSYDENIKYTEKDKDFLSFVGQQISRLIDRKILEEKTNSQLKKYYSILETLPTPFFATDNNFKIFFYNDKFLNSIMKHKNVGPEIKITDIIPDFYSSEIHFLLKDETFSSKTFPFEFSESKTIQISRIEDGFLFIFL</sequence>
<comment type="caution">
    <text evidence="2">The sequence shown here is derived from an EMBL/GenBank/DDBJ whole genome shotgun (WGS) entry which is preliminary data.</text>
</comment>
<keyword evidence="2" id="KW-0808">Transferase</keyword>
<dbReference type="GO" id="GO:0016301">
    <property type="term" value="F:kinase activity"/>
    <property type="evidence" value="ECO:0007669"/>
    <property type="project" value="UniProtKB-KW"/>
</dbReference>
<dbReference type="CDD" id="cd00130">
    <property type="entry name" value="PAS"/>
    <property type="match status" value="2"/>
</dbReference>
<evidence type="ECO:0000313" key="2">
    <source>
        <dbReference type="EMBL" id="KUK87060.1"/>
    </source>
</evidence>
<name>A0A101I372_UNCT6</name>
<dbReference type="SMART" id="SM00091">
    <property type="entry name" value="PAS"/>
    <property type="match status" value="3"/>
</dbReference>
<dbReference type="InterPro" id="IPR000014">
    <property type="entry name" value="PAS"/>
</dbReference>
<dbReference type="SUPFAM" id="SSF55781">
    <property type="entry name" value="GAF domain-like"/>
    <property type="match status" value="1"/>
</dbReference>
<accession>A0A101I372</accession>
<protein>
    <submittedName>
        <fullName evidence="2">Multi-sensor hybrid histidine kinase</fullName>
    </submittedName>
</protein>
<dbReference type="InterPro" id="IPR003018">
    <property type="entry name" value="GAF"/>
</dbReference>
<dbReference type="AlphaFoldDB" id="A0A101I372"/>
<dbReference type="NCBIfam" id="TIGR00229">
    <property type="entry name" value="sensory_box"/>
    <property type="match status" value="1"/>
</dbReference>
<organism evidence="2 3">
    <name type="scientific">candidate division TA06 bacterium 34_109</name>
    <dbReference type="NCBI Taxonomy" id="1635277"/>
    <lineage>
        <taxon>Bacteria</taxon>
        <taxon>Bacteria division TA06</taxon>
    </lineage>
</organism>
<dbReference type="Pfam" id="PF13426">
    <property type="entry name" value="PAS_9"/>
    <property type="match status" value="2"/>
</dbReference>
<dbReference type="EMBL" id="LGGX01000008">
    <property type="protein sequence ID" value="KUK87060.1"/>
    <property type="molecule type" value="Genomic_DNA"/>
</dbReference>
<feature type="domain" description="PAS" evidence="1">
    <location>
        <begin position="142"/>
        <end position="200"/>
    </location>
</feature>
<keyword evidence="2" id="KW-0418">Kinase</keyword>
<dbReference type="Gene3D" id="3.30.450.20">
    <property type="entry name" value="PAS domain"/>
    <property type="match status" value="2"/>
</dbReference>
<reference evidence="3" key="1">
    <citation type="journal article" date="2015" name="MBio">
        <title>Genome-Resolved Metagenomic Analysis Reveals Roles for Candidate Phyla and Other Microbial Community Members in Biogeochemical Transformations in Oil Reservoirs.</title>
        <authorList>
            <person name="Hu P."/>
            <person name="Tom L."/>
            <person name="Singh A."/>
            <person name="Thomas B.C."/>
            <person name="Baker B.J."/>
            <person name="Piceno Y.M."/>
            <person name="Andersen G.L."/>
            <person name="Banfield J.F."/>
        </authorList>
    </citation>
    <scope>NUCLEOTIDE SEQUENCE [LARGE SCALE GENOMIC DNA]</scope>
</reference>
<dbReference type="PROSITE" id="PS50112">
    <property type="entry name" value="PAS"/>
    <property type="match status" value="1"/>
</dbReference>
<dbReference type="InterPro" id="IPR029016">
    <property type="entry name" value="GAF-like_dom_sf"/>
</dbReference>
<evidence type="ECO:0000259" key="1">
    <source>
        <dbReference type="PROSITE" id="PS50112"/>
    </source>
</evidence>
<dbReference type="SUPFAM" id="SSF55785">
    <property type="entry name" value="PYP-like sensor domain (PAS domain)"/>
    <property type="match status" value="2"/>
</dbReference>
<proteinExistence type="predicted"/>
<dbReference type="Proteomes" id="UP000053467">
    <property type="component" value="Unassembled WGS sequence"/>
</dbReference>